<dbReference type="AlphaFoldDB" id="A0A8J2T2T7"/>
<dbReference type="Gene3D" id="1.20.1640.10">
    <property type="entry name" value="Multidrug efflux transporter AcrB transmembrane domain"/>
    <property type="match status" value="2"/>
</dbReference>
<feature type="domain" description="SSD" evidence="8">
    <location>
        <begin position="47"/>
        <end position="148"/>
    </location>
</feature>
<evidence type="ECO:0000256" key="5">
    <source>
        <dbReference type="ARBA" id="ARBA00023180"/>
    </source>
</evidence>
<comment type="subcellular location">
    <subcellularLocation>
        <location evidence="1">Membrane</location>
        <topology evidence="1">Multi-pass membrane protein</topology>
    </subcellularLocation>
</comment>
<dbReference type="InterPro" id="IPR000731">
    <property type="entry name" value="SSD"/>
</dbReference>
<feature type="transmembrane region" description="Helical" evidence="7">
    <location>
        <begin position="123"/>
        <end position="148"/>
    </location>
</feature>
<dbReference type="InterPro" id="IPR053958">
    <property type="entry name" value="HMGCR/SNAP/NPC1-like_SSD"/>
</dbReference>
<comment type="similarity">
    <text evidence="6">Belongs to the dispatched family.</text>
</comment>
<evidence type="ECO:0000256" key="2">
    <source>
        <dbReference type="ARBA" id="ARBA00022692"/>
    </source>
</evidence>
<proteinExistence type="inferred from homology"/>
<name>A0A8J2T2T7_9STRA</name>
<feature type="transmembrane region" description="Helical" evidence="7">
    <location>
        <begin position="6"/>
        <end position="28"/>
    </location>
</feature>
<feature type="transmembrane region" description="Helical" evidence="7">
    <location>
        <begin position="492"/>
        <end position="514"/>
    </location>
</feature>
<evidence type="ECO:0000256" key="6">
    <source>
        <dbReference type="ARBA" id="ARBA00038046"/>
    </source>
</evidence>
<dbReference type="EMBL" id="CAKKNE010000006">
    <property type="protein sequence ID" value="CAH0379641.1"/>
    <property type="molecule type" value="Genomic_DNA"/>
</dbReference>
<dbReference type="Pfam" id="PF03176">
    <property type="entry name" value="MMPL"/>
    <property type="match status" value="1"/>
</dbReference>
<feature type="transmembrane region" description="Helical" evidence="7">
    <location>
        <begin position="215"/>
        <end position="234"/>
    </location>
</feature>
<evidence type="ECO:0000259" key="8">
    <source>
        <dbReference type="PROSITE" id="PS50156"/>
    </source>
</evidence>
<feature type="transmembrane region" description="Helical" evidence="7">
    <location>
        <begin position="462"/>
        <end position="486"/>
    </location>
</feature>
<dbReference type="GO" id="GO:0022857">
    <property type="term" value="F:transmembrane transporter activity"/>
    <property type="evidence" value="ECO:0007669"/>
    <property type="project" value="TreeGrafter"/>
</dbReference>
<accession>A0A8J2T2T7</accession>
<organism evidence="9 10">
    <name type="scientific">Pelagomonas calceolata</name>
    <dbReference type="NCBI Taxonomy" id="35677"/>
    <lineage>
        <taxon>Eukaryota</taxon>
        <taxon>Sar</taxon>
        <taxon>Stramenopiles</taxon>
        <taxon>Ochrophyta</taxon>
        <taxon>Pelagophyceae</taxon>
        <taxon>Pelagomonadales</taxon>
        <taxon>Pelagomonadaceae</taxon>
        <taxon>Pelagomonas</taxon>
    </lineage>
</organism>
<evidence type="ECO:0000313" key="9">
    <source>
        <dbReference type="EMBL" id="CAH0379641.1"/>
    </source>
</evidence>
<keyword evidence="4 7" id="KW-0472">Membrane</keyword>
<gene>
    <name evidence="9" type="ORF">PECAL_6P12680</name>
</gene>
<evidence type="ECO:0000256" key="7">
    <source>
        <dbReference type="SAM" id="Phobius"/>
    </source>
</evidence>
<dbReference type="PANTHER" id="PTHR45951:SF7">
    <property type="entry name" value="SSD DOMAIN-CONTAINING PROTEIN"/>
    <property type="match status" value="1"/>
</dbReference>
<reference evidence="9" key="1">
    <citation type="submission" date="2021-11" db="EMBL/GenBank/DDBJ databases">
        <authorList>
            <consortium name="Genoscope - CEA"/>
            <person name="William W."/>
        </authorList>
    </citation>
    <scope>NUCLEOTIDE SEQUENCE</scope>
</reference>
<sequence>MWVHVGSFAVASFSMLQILISLPLSMFIYSVVFQIGYFGAMQILVVFIILGIGADDVFVYSDAWLQSAEDVEREFGEARGSYLERRVAYAYARALEAIFNTSFTTAVAFFATATSKIMPISTFGIFAAICVLMNYGLVMIATPAVWVLCTKRDPPTNDDEDVLPESRTVGSSLEAGAEPEEKKRCCKAPACCGRLVDARRGLFGGYLKVVGKRPVALALVLATAAVGATLAYFASRLVPPSEPEEWFPPQHMYTRVQVLETNKFGASLANTFPDASLYWGLDHLRRPNFDRYEPHKHRGRVSFSAPIDLYTDDAQNQILFACDALRKARGGKLARPGSVVCFMEDFQVWHAESFDGASTYGLDKATFDDRLSIFRTTTVPQNDVNPIASWERIIGFSEGELRFVRVASRLNARHDDSLDKKKKLLKAFKNLIKDVNDEPGTKDLGDDLIDYSLTFSWYATQVALVDGLTFGLALAFPVAFVVLCFATSNLVLAFYAMVTIGLIVASVLGTVYLIGWNLGIKESVAGVVVIGFSVDYTIHLGHMFDVARSQGLTTRQEKFAYSIKKMGETVLAGAITTAGSTVFLLACQLTFFTAMGTLIILTVAYSLGYSLLFFMPLLRVAGPEGRVGDICHFLRGLKCACCRRA</sequence>
<dbReference type="PROSITE" id="PS50156">
    <property type="entry name" value="SSD"/>
    <property type="match status" value="1"/>
</dbReference>
<evidence type="ECO:0000313" key="10">
    <source>
        <dbReference type="Proteomes" id="UP000789595"/>
    </source>
</evidence>
<dbReference type="OrthoDB" id="429851at2759"/>
<keyword evidence="2 7" id="KW-0812">Transmembrane</keyword>
<evidence type="ECO:0000256" key="3">
    <source>
        <dbReference type="ARBA" id="ARBA00022989"/>
    </source>
</evidence>
<feature type="transmembrane region" description="Helical" evidence="7">
    <location>
        <begin position="570"/>
        <end position="592"/>
    </location>
</feature>
<comment type="caution">
    <text evidence="9">The sequence shown here is derived from an EMBL/GenBank/DDBJ whole genome shotgun (WGS) entry which is preliminary data.</text>
</comment>
<feature type="transmembrane region" description="Helical" evidence="7">
    <location>
        <begin position="90"/>
        <end position="111"/>
    </location>
</feature>
<keyword evidence="3 7" id="KW-1133">Transmembrane helix</keyword>
<keyword evidence="5" id="KW-0325">Glycoprotein</keyword>
<dbReference type="SUPFAM" id="SSF82866">
    <property type="entry name" value="Multidrug efflux transporter AcrB transmembrane domain"/>
    <property type="match status" value="2"/>
</dbReference>
<protein>
    <recommendedName>
        <fullName evidence="8">SSD domain-containing protein</fullName>
    </recommendedName>
</protein>
<dbReference type="PANTHER" id="PTHR45951">
    <property type="entry name" value="PROTEIN DISPATCHED-RELATED"/>
    <property type="match status" value="1"/>
</dbReference>
<feature type="transmembrane region" description="Helical" evidence="7">
    <location>
        <begin position="35"/>
        <end position="54"/>
    </location>
</feature>
<dbReference type="Proteomes" id="UP000789595">
    <property type="component" value="Unassembled WGS sequence"/>
</dbReference>
<dbReference type="InterPro" id="IPR004869">
    <property type="entry name" value="MMPL_dom"/>
</dbReference>
<dbReference type="InterPro" id="IPR052081">
    <property type="entry name" value="Dispatched_Hh_regulator"/>
</dbReference>
<evidence type="ECO:0000256" key="1">
    <source>
        <dbReference type="ARBA" id="ARBA00004141"/>
    </source>
</evidence>
<keyword evidence="10" id="KW-1185">Reference proteome</keyword>
<dbReference type="Pfam" id="PF12349">
    <property type="entry name" value="Sterol-sensing"/>
    <property type="match status" value="1"/>
</dbReference>
<evidence type="ECO:0000256" key="4">
    <source>
        <dbReference type="ARBA" id="ARBA00023136"/>
    </source>
</evidence>
<dbReference type="GO" id="GO:0016020">
    <property type="term" value="C:membrane"/>
    <property type="evidence" value="ECO:0007669"/>
    <property type="project" value="UniProtKB-SubCell"/>
</dbReference>
<feature type="transmembrane region" description="Helical" evidence="7">
    <location>
        <begin position="598"/>
        <end position="618"/>
    </location>
</feature>